<evidence type="ECO:0000313" key="1">
    <source>
        <dbReference type="EMBL" id="MFD0737895.1"/>
    </source>
</evidence>
<dbReference type="SUPFAM" id="SSF53474">
    <property type="entry name" value="alpha/beta-Hydrolases"/>
    <property type="match status" value="1"/>
</dbReference>
<protein>
    <recommendedName>
        <fullName evidence="3">Serine aminopeptidase S33 domain-containing protein</fullName>
    </recommendedName>
</protein>
<dbReference type="InterPro" id="IPR029058">
    <property type="entry name" value="AB_hydrolase_fold"/>
</dbReference>
<reference evidence="2" key="1">
    <citation type="journal article" date="2019" name="Int. J. Syst. Evol. Microbiol.">
        <title>The Global Catalogue of Microorganisms (GCM) 10K type strain sequencing project: providing services to taxonomists for standard genome sequencing and annotation.</title>
        <authorList>
            <consortium name="The Broad Institute Genomics Platform"/>
            <consortium name="The Broad Institute Genome Sequencing Center for Infectious Disease"/>
            <person name="Wu L."/>
            <person name="Ma J."/>
        </authorList>
    </citation>
    <scope>NUCLEOTIDE SEQUENCE [LARGE SCALE GENOMIC DNA]</scope>
    <source>
        <strain evidence="2">CCUG 55491</strain>
    </source>
</reference>
<accession>A0ABW2YHF9</accession>
<dbReference type="RefSeq" id="WP_386810852.1">
    <property type="nucleotide sequence ID" value="NZ_JBHTIH010000002.1"/>
</dbReference>
<dbReference type="Gene3D" id="3.40.50.1820">
    <property type="entry name" value="alpha/beta hydrolase"/>
    <property type="match status" value="1"/>
</dbReference>
<sequence length="285" mass="30627">MGDALTLQANRTGIGAWEPFWLGDPGRQLYASLHRSAIAGPRLGVLFAAPLFHEQPRSRRLLAEMASGFAAMGLPSLRFDFFGTGDSGGDSDQADFTSMCADLTLAAQALRAQAQVQRIVVFAWRAAALPVARWIGEGGDPDLVVLWEPIIDGASWLAELQRADAAERNSASRYRPDHAGAVPADERQLMGLAVSPRLLSDIAGARLSGHAPTHAPTQGARYWAVLRPVQSSPQQKPELALQRVFDLPVDSPDLGSGLRMDSGLFVGPSLKRTAEELAWALLEEG</sequence>
<proteinExistence type="predicted"/>
<organism evidence="1 2">
    <name type="scientific">Lysobacter koreensis</name>
    <dbReference type="NCBI Taxonomy" id="266122"/>
    <lineage>
        <taxon>Bacteria</taxon>
        <taxon>Pseudomonadati</taxon>
        <taxon>Pseudomonadota</taxon>
        <taxon>Gammaproteobacteria</taxon>
        <taxon>Lysobacterales</taxon>
        <taxon>Lysobacteraceae</taxon>
        <taxon>Lysobacter</taxon>
    </lineage>
</organism>
<name>A0ABW2YHF9_9GAMM</name>
<keyword evidence="2" id="KW-1185">Reference proteome</keyword>
<evidence type="ECO:0008006" key="3">
    <source>
        <dbReference type="Google" id="ProtNLM"/>
    </source>
</evidence>
<comment type="caution">
    <text evidence="1">The sequence shown here is derived from an EMBL/GenBank/DDBJ whole genome shotgun (WGS) entry which is preliminary data.</text>
</comment>
<dbReference type="EMBL" id="JBHTIH010000002">
    <property type="protein sequence ID" value="MFD0737895.1"/>
    <property type="molecule type" value="Genomic_DNA"/>
</dbReference>
<dbReference type="Proteomes" id="UP001597090">
    <property type="component" value="Unassembled WGS sequence"/>
</dbReference>
<gene>
    <name evidence="1" type="ORF">ACFQZQ_01140</name>
</gene>
<evidence type="ECO:0000313" key="2">
    <source>
        <dbReference type="Proteomes" id="UP001597090"/>
    </source>
</evidence>